<dbReference type="InterPro" id="IPR002018">
    <property type="entry name" value="CarbesteraseB"/>
</dbReference>
<dbReference type="PANTHER" id="PTHR11559">
    <property type="entry name" value="CARBOXYLESTERASE"/>
    <property type="match status" value="1"/>
</dbReference>
<dbReference type="GeneID" id="36331667"/>
<dbReference type="Gene3D" id="3.40.50.1820">
    <property type="entry name" value="alpha/beta hydrolase"/>
    <property type="match status" value="1"/>
</dbReference>
<evidence type="ECO:0000259" key="4">
    <source>
        <dbReference type="Pfam" id="PF00135"/>
    </source>
</evidence>
<keyword evidence="2 3" id="KW-0378">Hydrolase</keyword>
<keyword evidence="6" id="KW-1185">Reference proteome</keyword>
<dbReference type="STRING" id="670580.A0A1X6MQ89"/>
<comment type="similarity">
    <text evidence="1 3">Belongs to the type-B carboxylesterase/lipase family.</text>
</comment>
<dbReference type="InterPro" id="IPR019819">
    <property type="entry name" value="Carboxylesterase_B_CS"/>
</dbReference>
<dbReference type="InterPro" id="IPR029058">
    <property type="entry name" value="AB_hydrolase_fold"/>
</dbReference>
<reference evidence="5 6" key="1">
    <citation type="submission" date="2017-04" db="EMBL/GenBank/DDBJ databases">
        <title>Genome Sequence of the Model Brown-Rot Fungus Postia placenta SB12.</title>
        <authorList>
            <consortium name="DOE Joint Genome Institute"/>
            <person name="Gaskell J."/>
            <person name="Kersten P."/>
            <person name="Larrondo L.F."/>
            <person name="Canessa P."/>
            <person name="Martinez D."/>
            <person name="Hibbett D."/>
            <person name="Schmoll M."/>
            <person name="Kubicek C.P."/>
            <person name="Martinez A.T."/>
            <person name="Yadav J."/>
            <person name="Master E."/>
            <person name="Magnuson J.K."/>
            <person name="James T."/>
            <person name="Yaver D."/>
            <person name="Berka R."/>
            <person name="Labutti K."/>
            <person name="Lipzen A."/>
            <person name="Aerts A."/>
            <person name="Barry K."/>
            <person name="Henrissat B."/>
            <person name="Blanchette R."/>
            <person name="Grigoriev I."/>
            <person name="Cullen D."/>
        </authorList>
    </citation>
    <scope>NUCLEOTIDE SEQUENCE [LARGE SCALE GENOMIC DNA]</scope>
    <source>
        <strain evidence="5 6">MAD-698-R-SB12</strain>
    </source>
</reference>
<evidence type="ECO:0000256" key="3">
    <source>
        <dbReference type="RuleBase" id="RU361235"/>
    </source>
</evidence>
<dbReference type="AlphaFoldDB" id="A0A1X6MQ89"/>
<dbReference type="OrthoDB" id="408631at2759"/>
<dbReference type="EMBL" id="KZ110604">
    <property type="protein sequence ID" value="OSX58558.1"/>
    <property type="molecule type" value="Genomic_DNA"/>
</dbReference>
<evidence type="ECO:0000313" key="5">
    <source>
        <dbReference type="EMBL" id="OSX58558.1"/>
    </source>
</evidence>
<dbReference type="GO" id="GO:0016787">
    <property type="term" value="F:hydrolase activity"/>
    <property type="evidence" value="ECO:0007669"/>
    <property type="project" value="UniProtKB-KW"/>
</dbReference>
<dbReference type="Pfam" id="PF00135">
    <property type="entry name" value="COesterase"/>
    <property type="match status" value="1"/>
</dbReference>
<proteinExistence type="inferred from homology"/>
<dbReference type="InterPro" id="IPR050309">
    <property type="entry name" value="Type-B_Carboxylest/Lipase"/>
</dbReference>
<accession>A0A1X6MQ89</accession>
<dbReference type="RefSeq" id="XP_024335352.1">
    <property type="nucleotide sequence ID" value="XM_024486718.1"/>
</dbReference>
<dbReference type="EC" id="3.1.1.-" evidence="3"/>
<dbReference type="PROSITE" id="PS00941">
    <property type="entry name" value="CARBOXYLESTERASE_B_2"/>
    <property type="match status" value="1"/>
</dbReference>
<protein>
    <recommendedName>
        <fullName evidence="3">Carboxylic ester hydrolase</fullName>
        <ecNumber evidence="3">3.1.1.-</ecNumber>
    </recommendedName>
</protein>
<evidence type="ECO:0000313" key="6">
    <source>
        <dbReference type="Proteomes" id="UP000194127"/>
    </source>
</evidence>
<organism evidence="5 6">
    <name type="scientific">Postia placenta MAD-698-R-SB12</name>
    <dbReference type="NCBI Taxonomy" id="670580"/>
    <lineage>
        <taxon>Eukaryota</taxon>
        <taxon>Fungi</taxon>
        <taxon>Dikarya</taxon>
        <taxon>Basidiomycota</taxon>
        <taxon>Agaricomycotina</taxon>
        <taxon>Agaricomycetes</taxon>
        <taxon>Polyporales</taxon>
        <taxon>Adustoporiaceae</taxon>
        <taxon>Rhodonia</taxon>
    </lineage>
</organism>
<dbReference type="InterPro" id="IPR019826">
    <property type="entry name" value="Carboxylesterase_B_AS"/>
</dbReference>
<dbReference type="SUPFAM" id="SSF53474">
    <property type="entry name" value="alpha/beta-Hydrolases"/>
    <property type="match status" value="1"/>
</dbReference>
<name>A0A1X6MQ89_9APHY</name>
<evidence type="ECO:0000256" key="2">
    <source>
        <dbReference type="ARBA" id="ARBA00022801"/>
    </source>
</evidence>
<sequence length="513" mass="56317">MSYVRNHCTKTRHPVSESIGPLRFAPPQWPEPFTGIRQAISYGPACPQQPAVTPDVLPITVPTVPAPSNQSEDCLYLNVIKPVSAVQGDNLPVLFYIFGGGFETGDSSFNPGNTIVNRSVQLDQPVIFVSINYRLTAFGFIAGEEIQKAGASNLGIRDQRLAMQWVNRYISAFGGDPNKVIIWGESAGALSVGLHMVINNGDPGGLYRGAFMESGSPYALRNYTAGQPFYNMLVESTGCSGETDTLACLRQVPFRELWAAVNATPSIINYTSLNFAWQPRLDGDLFSQNPMRSVSEGSYAKVPMVTGDCDDEGTVFSLGNINVTTDAEFLAYIHQNYLPLASSADIADVATAYPEDPIYGSPFGTGDLYNITPEYKRMAAFQGDWEFQSPRRYFLEVASKTQDAWAFLSRRMKSTPYLGSFHSSDLPEFFTDVDFIGVDSLINFATNLNPNAPPQLCPNISYLSKISWEQWATDALEPPLLTFQDPAPSVNITADTYRKAPMALLSNLALQFP</sequence>
<gene>
    <name evidence="5" type="ORF">POSPLADRAFT_1153171</name>
</gene>
<dbReference type="PROSITE" id="PS00122">
    <property type="entry name" value="CARBOXYLESTERASE_B_1"/>
    <property type="match status" value="1"/>
</dbReference>
<feature type="domain" description="Carboxylesterase type B" evidence="4">
    <location>
        <begin position="19"/>
        <end position="430"/>
    </location>
</feature>
<dbReference type="Proteomes" id="UP000194127">
    <property type="component" value="Unassembled WGS sequence"/>
</dbReference>
<evidence type="ECO:0000256" key="1">
    <source>
        <dbReference type="ARBA" id="ARBA00005964"/>
    </source>
</evidence>